<dbReference type="CDD" id="cd18548">
    <property type="entry name" value="ABC_6TM_Tm287_like"/>
    <property type="match status" value="1"/>
</dbReference>
<evidence type="ECO:0000256" key="1">
    <source>
        <dbReference type="ARBA" id="ARBA00004651"/>
    </source>
</evidence>
<feature type="domain" description="ABC transporter" evidence="10">
    <location>
        <begin position="332"/>
        <end position="565"/>
    </location>
</feature>
<dbReference type="InterPro" id="IPR003593">
    <property type="entry name" value="AAA+_ATPase"/>
</dbReference>
<keyword evidence="7 9" id="KW-1133">Transmembrane helix</keyword>
<name>A0A1C0Y8M8_9BACL</name>
<dbReference type="PROSITE" id="PS50929">
    <property type="entry name" value="ABC_TM1F"/>
    <property type="match status" value="1"/>
</dbReference>
<dbReference type="GO" id="GO:0005886">
    <property type="term" value="C:plasma membrane"/>
    <property type="evidence" value="ECO:0007669"/>
    <property type="project" value="UniProtKB-SubCell"/>
</dbReference>
<keyword evidence="13" id="KW-1185">Reference proteome</keyword>
<dbReference type="GO" id="GO:0005524">
    <property type="term" value="F:ATP binding"/>
    <property type="evidence" value="ECO:0007669"/>
    <property type="project" value="UniProtKB-KW"/>
</dbReference>
<feature type="transmembrane region" description="Helical" evidence="9">
    <location>
        <begin position="157"/>
        <end position="174"/>
    </location>
</feature>
<evidence type="ECO:0000256" key="8">
    <source>
        <dbReference type="ARBA" id="ARBA00023136"/>
    </source>
</evidence>
<keyword evidence="6 12" id="KW-0067">ATP-binding</keyword>
<sequence length="573" mass="64022">MKKVFSYALPYKWIALAAFLFMLLELSVDLIQPLIMAQIINEGIMQNDLAAVQLWGGVLVGVSLIGFLFGILNSYFSSHAAQSFSFELRNALFEKIQRFTMAHYTKFPAASLITRLTNDVTQVQNVFFMCLRIMLRAPLYVVGSLIMMLFIDAKLTFYFLIVTPIAVVFLWVVVRRGTKLFGKVQGRVDRLNRVLQENLQAIRLVKAYLRGQYEASRFEEIAGSLKIDTTKALRIMEILLPVLWLFLNGALLAVLWFGTQQVQQGSTEVGDLVAIINYATRMTAMFSMFAFIISAFARAYASAKRIEEVLDVKGDIESFEASPVIQEQPLALRFDNVSFTYDDVSEPVLHDVSFTAQPREKIAIIGATGSGKTTLLSLVPKFYNATAGQIFVNDKPITAWSNSDLRAHMGIVLQQSILFTGTIADNIRWGDKAASDEDVEAAAKRAQIHESIMSFPDGYQTRVGQKGVNLSGGQKQRIAIARALIRQPQLLILDDSTSALDVKTEQALWEAIDGQQTTMLVVTQKISTAQRMDKILVMEDGRIIAQGTHEQLHENVPLYQKIYESQQQGGITA</sequence>
<dbReference type="GO" id="GO:0015421">
    <property type="term" value="F:ABC-type oligopeptide transporter activity"/>
    <property type="evidence" value="ECO:0007669"/>
    <property type="project" value="TreeGrafter"/>
</dbReference>
<reference evidence="12 13" key="1">
    <citation type="submission" date="2016-07" db="EMBL/GenBank/DDBJ databases">
        <title>Caryophanon tenue genome sequencing.</title>
        <authorList>
            <person name="Verma A."/>
            <person name="Pal Y."/>
            <person name="Krishnamurthi S."/>
        </authorList>
    </citation>
    <scope>NUCLEOTIDE SEQUENCE [LARGE SCALE GENOMIC DNA]</scope>
    <source>
        <strain evidence="12 13">DSM 14152</strain>
    </source>
</reference>
<feature type="transmembrane region" description="Helical" evidence="9">
    <location>
        <begin position="53"/>
        <end position="76"/>
    </location>
</feature>
<protein>
    <submittedName>
        <fullName evidence="12">ABC transporter ATP-binding protein</fullName>
    </submittedName>
</protein>
<evidence type="ECO:0000313" key="13">
    <source>
        <dbReference type="Proteomes" id="UP000093199"/>
    </source>
</evidence>
<dbReference type="SMART" id="SM00382">
    <property type="entry name" value="AAA"/>
    <property type="match status" value="1"/>
</dbReference>
<dbReference type="InterPro" id="IPR011527">
    <property type="entry name" value="ABC1_TM_dom"/>
</dbReference>
<evidence type="ECO:0000256" key="9">
    <source>
        <dbReference type="SAM" id="Phobius"/>
    </source>
</evidence>
<dbReference type="Proteomes" id="UP000093199">
    <property type="component" value="Unassembled WGS sequence"/>
</dbReference>
<gene>
    <name evidence="12" type="ORF">A6M13_04245</name>
</gene>
<dbReference type="PROSITE" id="PS00211">
    <property type="entry name" value="ABC_TRANSPORTER_1"/>
    <property type="match status" value="1"/>
</dbReference>
<dbReference type="EMBL" id="MASJ01000034">
    <property type="protein sequence ID" value="OCS83500.1"/>
    <property type="molecule type" value="Genomic_DNA"/>
</dbReference>
<dbReference type="InterPro" id="IPR039421">
    <property type="entry name" value="Type_1_exporter"/>
</dbReference>
<feature type="transmembrane region" description="Helical" evidence="9">
    <location>
        <begin position="133"/>
        <end position="151"/>
    </location>
</feature>
<dbReference type="Pfam" id="PF00664">
    <property type="entry name" value="ABC_membrane"/>
    <property type="match status" value="1"/>
</dbReference>
<dbReference type="OrthoDB" id="9770415at2"/>
<feature type="transmembrane region" description="Helical" evidence="9">
    <location>
        <begin position="278"/>
        <end position="297"/>
    </location>
</feature>
<dbReference type="Gene3D" id="3.40.50.300">
    <property type="entry name" value="P-loop containing nucleotide triphosphate hydrolases"/>
    <property type="match status" value="1"/>
</dbReference>
<keyword evidence="4 9" id="KW-0812">Transmembrane</keyword>
<proteinExistence type="predicted"/>
<dbReference type="InterPro" id="IPR003439">
    <property type="entry name" value="ABC_transporter-like_ATP-bd"/>
</dbReference>
<evidence type="ECO:0000256" key="2">
    <source>
        <dbReference type="ARBA" id="ARBA00022448"/>
    </source>
</evidence>
<keyword evidence="3" id="KW-1003">Cell membrane</keyword>
<keyword evidence="5" id="KW-0547">Nucleotide-binding</keyword>
<dbReference type="STRING" id="33978.A6M13_04245"/>
<dbReference type="Gene3D" id="1.20.1560.10">
    <property type="entry name" value="ABC transporter type 1, transmembrane domain"/>
    <property type="match status" value="1"/>
</dbReference>
<comment type="subcellular location">
    <subcellularLocation>
        <location evidence="1">Cell membrane</location>
        <topology evidence="1">Multi-pass membrane protein</topology>
    </subcellularLocation>
</comment>
<keyword evidence="8 9" id="KW-0472">Membrane</keyword>
<evidence type="ECO:0000256" key="7">
    <source>
        <dbReference type="ARBA" id="ARBA00022989"/>
    </source>
</evidence>
<comment type="caution">
    <text evidence="12">The sequence shown here is derived from an EMBL/GenBank/DDBJ whole genome shotgun (WGS) entry which is preliminary data.</text>
</comment>
<dbReference type="InterPro" id="IPR017871">
    <property type="entry name" value="ABC_transporter-like_CS"/>
</dbReference>
<evidence type="ECO:0000256" key="4">
    <source>
        <dbReference type="ARBA" id="ARBA00022692"/>
    </source>
</evidence>
<dbReference type="GO" id="GO:0016887">
    <property type="term" value="F:ATP hydrolysis activity"/>
    <property type="evidence" value="ECO:0007669"/>
    <property type="project" value="InterPro"/>
</dbReference>
<dbReference type="PANTHER" id="PTHR43394">
    <property type="entry name" value="ATP-DEPENDENT PERMEASE MDL1, MITOCHONDRIAL"/>
    <property type="match status" value="1"/>
</dbReference>
<feature type="domain" description="ABC transmembrane type-1" evidence="11">
    <location>
        <begin position="16"/>
        <end position="298"/>
    </location>
</feature>
<dbReference type="SUPFAM" id="SSF90123">
    <property type="entry name" value="ABC transporter transmembrane region"/>
    <property type="match status" value="1"/>
</dbReference>
<dbReference type="RefSeq" id="WP_066546688.1">
    <property type="nucleotide sequence ID" value="NZ_MASJ01000034.1"/>
</dbReference>
<dbReference type="PROSITE" id="PS50893">
    <property type="entry name" value="ABC_TRANSPORTER_2"/>
    <property type="match status" value="1"/>
</dbReference>
<keyword evidence="2" id="KW-0813">Transport</keyword>
<dbReference type="InterPro" id="IPR036640">
    <property type="entry name" value="ABC1_TM_sf"/>
</dbReference>
<dbReference type="PANTHER" id="PTHR43394:SF1">
    <property type="entry name" value="ATP-BINDING CASSETTE SUB-FAMILY B MEMBER 10, MITOCHONDRIAL"/>
    <property type="match status" value="1"/>
</dbReference>
<evidence type="ECO:0000313" key="12">
    <source>
        <dbReference type="EMBL" id="OCS83500.1"/>
    </source>
</evidence>
<evidence type="ECO:0000259" key="11">
    <source>
        <dbReference type="PROSITE" id="PS50929"/>
    </source>
</evidence>
<organism evidence="12 13">
    <name type="scientific">Caryophanon tenue</name>
    <dbReference type="NCBI Taxonomy" id="33978"/>
    <lineage>
        <taxon>Bacteria</taxon>
        <taxon>Bacillati</taxon>
        <taxon>Bacillota</taxon>
        <taxon>Bacilli</taxon>
        <taxon>Bacillales</taxon>
        <taxon>Caryophanaceae</taxon>
        <taxon>Caryophanon</taxon>
    </lineage>
</organism>
<evidence type="ECO:0000259" key="10">
    <source>
        <dbReference type="PROSITE" id="PS50893"/>
    </source>
</evidence>
<evidence type="ECO:0000256" key="6">
    <source>
        <dbReference type="ARBA" id="ARBA00022840"/>
    </source>
</evidence>
<dbReference type="AlphaFoldDB" id="A0A1C0Y8M8"/>
<accession>A0A1C0Y8M8</accession>
<evidence type="ECO:0000256" key="3">
    <source>
        <dbReference type="ARBA" id="ARBA00022475"/>
    </source>
</evidence>
<feature type="transmembrane region" description="Helical" evidence="9">
    <location>
        <begin position="238"/>
        <end position="258"/>
    </location>
</feature>
<dbReference type="SUPFAM" id="SSF52540">
    <property type="entry name" value="P-loop containing nucleoside triphosphate hydrolases"/>
    <property type="match status" value="1"/>
</dbReference>
<dbReference type="FunFam" id="3.40.50.300:FF:000221">
    <property type="entry name" value="Multidrug ABC transporter ATP-binding protein"/>
    <property type="match status" value="1"/>
</dbReference>
<dbReference type="InterPro" id="IPR027417">
    <property type="entry name" value="P-loop_NTPase"/>
</dbReference>
<dbReference type="Pfam" id="PF00005">
    <property type="entry name" value="ABC_tran"/>
    <property type="match status" value="1"/>
</dbReference>
<evidence type="ECO:0000256" key="5">
    <source>
        <dbReference type="ARBA" id="ARBA00022741"/>
    </source>
</evidence>